<protein>
    <recommendedName>
        <fullName evidence="5">5-formyltetrahydrofolate cyclo-ligase</fullName>
        <ecNumber evidence="5">6.3.3.2</ecNumber>
    </recommendedName>
</protein>
<evidence type="ECO:0000256" key="3">
    <source>
        <dbReference type="ARBA" id="ARBA00022840"/>
    </source>
</evidence>
<evidence type="ECO:0000256" key="5">
    <source>
        <dbReference type="RuleBase" id="RU361279"/>
    </source>
</evidence>
<feature type="binding site" evidence="4">
    <location>
        <position position="45"/>
    </location>
    <ligand>
        <name>substrate</name>
    </ligand>
</feature>
<name>A0A1D8JKI4_9BACL</name>
<feature type="binding site" evidence="4">
    <location>
        <position position="40"/>
    </location>
    <ligand>
        <name>substrate</name>
    </ligand>
</feature>
<dbReference type="NCBIfam" id="TIGR02727">
    <property type="entry name" value="MTHFS_bact"/>
    <property type="match status" value="1"/>
</dbReference>
<dbReference type="GO" id="GO:0035999">
    <property type="term" value="P:tetrahydrofolate interconversion"/>
    <property type="evidence" value="ECO:0007669"/>
    <property type="project" value="TreeGrafter"/>
</dbReference>
<reference evidence="6 7" key="1">
    <citation type="submission" date="2016-09" db="EMBL/GenBank/DDBJ databases">
        <title>Complete genome sequence of the Lysinibacillus sphaericus LMG 22257, a specie of Bacillus with ureolytic activity that can effectively biodeposit calcium carbonate.</title>
        <authorList>
            <person name="Yan W."/>
        </authorList>
    </citation>
    <scope>NUCLEOTIDE SEQUENCE [LARGE SCALE GENOMIC DNA]</scope>
    <source>
        <strain evidence="6 7">LMG 22257</strain>
    </source>
</reference>
<dbReference type="PIRSF" id="PIRSF006806">
    <property type="entry name" value="FTHF_cligase"/>
    <property type="match status" value="1"/>
</dbReference>
<evidence type="ECO:0000313" key="6">
    <source>
        <dbReference type="EMBL" id="AOV09190.1"/>
    </source>
</evidence>
<gene>
    <name evidence="6" type="ORF">BI350_10120</name>
</gene>
<accession>A0A1D8JKI4</accession>
<dbReference type="InterPro" id="IPR002698">
    <property type="entry name" value="FTHF_cligase"/>
</dbReference>
<comment type="similarity">
    <text evidence="1 5">Belongs to the 5-formyltetrahydrofolate cyclo-ligase family.</text>
</comment>
<dbReference type="EMBL" id="CP017560">
    <property type="protein sequence ID" value="AOV09190.1"/>
    <property type="molecule type" value="Genomic_DNA"/>
</dbReference>
<keyword evidence="2 4" id="KW-0547">Nucleotide-binding</keyword>
<keyword evidence="5" id="KW-0479">Metal-binding</keyword>
<dbReference type="GO" id="GO:0030272">
    <property type="term" value="F:5-formyltetrahydrofolate cyclo-ligase activity"/>
    <property type="evidence" value="ECO:0007669"/>
    <property type="project" value="UniProtKB-EC"/>
</dbReference>
<dbReference type="SUPFAM" id="SSF100950">
    <property type="entry name" value="NagB/RpiA/CoA transferase-like"/>
    <property type="match status" value="1"/>
</dbReference>
<keyword evidence="6" id="KW-0436">Ligase</keyword>
<dbReference type="GO" id="GO:0046872">
    <property type="term" value="F:metal ion binding"/>
    <property type="evidence" value="ECO:0007669"/>
    <property type="project" value="UniProtKB-KW"/>
</dbReference>
<evidence type="ECO:0000256" key="1">
    <source>
        <dbReference type="ARBA" id="ARBA00010638"/>
    </source>
</evidence>
<keyword evidence="7" id="KW-1185">Reference proteome</keyword>
<dbReference type="EC" id="6.3.3.2" evidence="5"/>
<keyword evidence="5" id="KW-0460">Magnesium</keyword>
<dbReference type="Proteomes" id="UP000185746">
    <property type="component" value="Chromosome"/>
</dbReference>
<dbReference type="Gene3D" id="3.40.50.10420">
    <property type="entry name" value="NagB/RpiA/CoA transferase-like"/>
    <property type="match status" value="1"/>
</dbReference>
<evidence type="ECO:0000313" key="7">
    <source>
        <dbReference type="Proteomes" id="UP000185746"/>
    </source>
</evidence>
<comment type="catalytic activity">
    <reaction evidence="5">
        <text>(6S)-5-formyl-5,6,7,8-tetrahydrofolate + ATP = (6R)-5,10-methenyltetrahydrofolate + ADP + phosphate</text>
        <dbReference type="Rhea" id="RHEA:10488"/>
        <dbReference type="ChEBI" id="CHEBI:30616"/>
        <dbReference type="ChEBI" id="CHEBI:43474"/>
        <dbReference type="ChEBI" id="CHEBI:57455"/>
        <dbReference type="ChEBI" id="CHEBI:57457"/>
        <dbReference type="ChEBI" id="CHEBI:456216"/>
        <dbReference type="EC" id="6.3.3.2"/>
    </reaction>
</comment>
<dbReference type="KEGG" id="surl:BI350_10120"/>
<organism evidence="6 7">
    <name type="scientific">Sporosarcina ureilytica</name>
    <dbReference type="NCBI Taxonomy" id="298596"/>
    <lineage>
        <taxon>Bacteria</taxon>
        <taxon>Bacillati</taxon>
        <taxon>Bacillota</taxon>
        <taxon>Bacilli</taxon>
        <taxon>Bacillales</taxon>
        <taxon>Caryophanaceae</taxon>
        <taxon>Sporosarcina</taxon>
    </lineage>
</organism>
<evidence type="ECO:0000256" key="2">
    <source>
        <dbReference type="ARBA" id="ARBA00022741"/>
    </source>
</evidence>
<comment type="cofactor">
    <cofactor evidence="5">
        <name>Mg(2+)</name>
        <dbReference type="ChEBI" id="CHEBI:18420"/>
    </cofactor>
</comment>
<feature type="binding site" evidence="4">
    <location>
        <begin position="124"/>
        <end position="132"/>
    </location>
    <ligand>
        <name>ATP</name>
        <dbReference type="ChEBI" id="CHEBI:30616"/>
    </ligand>
</feature>
<dbReference type="Pfam" id="PF01812">
    <property type="entry name" value="5-FTHF_cyc-lig"/>
    <property type="match status" value="1"/>
</dbReference>
<dbReference type="AlphaFoldDB" id="A0A1D8JKI4"/>
<keyword evidence="3 4" id="KW-0067">ATP-binding</keyword>
<dbReference type="InterPro" id="IPR024185">
    <property type="entry name" value="FTHF_cligase-like_sf"/>
</dbReference>
<proteinExistence type="inferred from homology"/>
<evidence type="ECO:0000256" key="4">
    <source>
        <dbReference type="PIRSR" id="PIRSR006806-1"/>
    </source>
</evidence>
<dbReference type="PANTHER" id="PTHR23407">
    <property type="entry name" value="ATPASE INHIBITOR/5-FORMYLTETRAHYDROFOLATE CYCLO-LIGASE"/>
    <property type="match status" value="1"/>
</dbReference>
<dbReference type="PANTHER" id="PTHR23407:SF1">
    <property type="entry name" value="5-FORMYLTETRAHYDROFOLATE CYCLO-LIGASE"/>
    <property type="match status" value="1"/>
</dbReference>
<sequence>MLQKLNTMNIENHARLSREIIQHVIQLDAYKNAKTIGVTISRFPEVDTRPFIEAAWEAGKKIVVPKCIRETRAMDFRLITSFEQLETVYIDLLEPIVNETSSVRKEDIELQIVPGVVFSKDGYRIGFGGGYYDRYMADYKGETISLAFNCQTTEVVPTEHHDIPVNTIITEKKIIDCQRNRKSS</sequence>
<dbReference type="GO" id="GO:0005524">
    <property type="term" value="F:ATP binding"/>
    <property type="evidence" value="ECO:0007669"/>
    <property type="project" value="UniProtKB-KW"/>
</dbReference>
<dbReference type="InterPro" id="IPR037171">
    <property type="entry name" value="NagB/RpiA_transferase-like"/>
</dbReference>
<dbReference type="GO" id="GO:0009396">
    <property type="term" value="P:folic acid-containing compound biosynthetic process"/>
    <property type="evidence" value="ECO:0007669"/>
    <property type="project" value="TreeGrafter"/>
</dbReference>